<dbReference type="EMBL" id="CM056743">
    <property type="protein sequence ID" value="KAJ8669928.1"/>
    <property type="molecule type" value="Genomic_DNA"/>
</dbReference>
<evidence type="ECO:0000313" key="2">
    <source>
        <dbReference type="Proteomes" id="UP001239111"/>
    </source>
</evidence>
<protein>
    <submittedName>
        <fullName evidence="1">Uncharacterized protein</fullName>
    </submittedName>
</protein>
<organism evidence="1 2">
    <name type="scientific">Eretmocerus hayati</name>
    <dbReference type="NCBI Taxonomy" id="131215"/>
    <lineage>
        <taxon>Eukaryota</taxon>
        <taxon>Metazoa</taxon>
        <taxon>Ecdysozoa</taxon>
        <taxon>Arthropoda</taxon>
        <taxon>Hexapoda</taxon>
        <taxon>Insecta</taxon>
        <taxon>Pterygota</taxon>
        <taxon>Neoptera</taxon>
        <taxon>Endopterygota</taxon>
        <taxon>Hymenoptera</taxon>
        <taxon>Apocrita</taxon>
        <taxon>Proctotrupomorpha</taxon>
        <taxon>Chalcidoidea</taxon>
        <taxon>Aphelinidae</taxon>
        <taxon>Aphelininae</taxon>
        <taxon>Eretmocerus</taxon>
    </lineage>
</organism>
<comment type="caution">
    <text evidence="1">The sequence shown here is derived from an EMBL/GenBank/DDBJ whole genome shotgun (WGS) entry which is preliminary data.</text>
</comment>
<name>A0ACC2NGB5_9HYME</name>
<reference evidence="1" key="1">
    <citation type="submission" date="2023-04" db="EMBL/GenBank/DDBJ databases">
        <title>A chromosome-level genome assembly of the parasitoid wasp Eretmocerus hayati.</title>
        <authorList>
            <person name="Zhong Y."/>
            <person name="Liu S."/>
            <person name="Liu Y."/>
        </authorList>
    </citation>
    <scope>NUCLEOTIDE SEQUENCE</scope>
    <source>
        <strain evidence="1">ZJU_SS_LIU_2023</strain>
    </source>
</reference>
<accession>A0ACC2NGB5</accession>
<sequence>MSHQVPRIAQCSSLNPKDNVLPIIRRVEQPSSSQTHHPMKTLVKPLKKLLQLPITQFFKPRKRREDESSAEDAGESLGLQQPRTPGDVSTLRNQDSVGKGCTLTNLQLQRESSVKKPLQPLKFFRLLAGKKKNPNTNQPPETSRCRDVIDQECHATALAPSTSADPAQQISSTTTNQRQVDVVPSSPNNADPAPTRVPYVAGKKYGSTLNIYDGYAYKSDGPPKAPKYTQ</sequence>
<gene>
    <name evidence="1" type="ORF">QAD02_001187</name>
</gene>
<proteinExistence type="predicted"/>
<dbReference type="Proteomes" id="UP001239111">
    <property type="component" value="Chromosome 3"/>
</dbReference>
<keyword evidence="2" id="KW-1185">Reference proteome</keyword>
<evidence type="ECO:0000313" key="1">
    <source>
        <dbReference type="EMBL" id="KAJ8669928.1"/>
    </source>
</evidence>